<keyword evidence="10" id="KW-0413">Isomerase</keyword>
<dbReference type="InterPro" id="IPR007197">
    <property type="entry name" value="rSAM"/>
</dbReference>
<evidence type="ECO:0000256" key="4">
    <source>
        <dbReference type="ARBA" id="ARBA00022485"/>
    </source>
</evidence>
<dbReference type="SFLD" id="SFLDS00029">
    <property type="entry name" value="Radical_SAM"/>
    <property type="match status" value="1"/>
</dbReference>
<reference evidence="12 13" key="1">
    <citation type="submission" date="2017-05" db="EMBL/GenBank/DDBJ databases">
        <authorList>
            <person name="Varghese N."/>
            <person name="Submissions S."/>
        </authorList>
    </citation>
    <scope>NUCLEOTIDE SEQUENCE [LARGE SCALE GENOMIC DNA]</scope>
    <source>
        <strain evidence="12 13">DSM 15522</strain>
    </source>
</reference>
<keyword evidence="8" id="KW-0408">Iron</keyword>
<comment type="cofactor">
    <cofactor evidence="1">
        <name>pyridoxal 5'-phosphate</name>
        <dbReference type="ChEBI" id="CHEBI:597326"/>
    </cofactor>
</comment>
<name>A0ABY1NDF3_9BACT</name>
<evidence type="ECO:0000256" key="5">
    <source>
        <dbReference type="ARBA" id="ARBA00022691"/>
    </source>
</evidence>
<evidence type="ECO:0000256" key="8">
    <source>
        <dbReference type="ARBA" id="ARBA00023004"/>
    </source>
</evidence>
<gene>
    <name evidence="12" type="ORF">SAMN06265339_0407</name>
</gene>
<dbReference type="PANTHER" id="PTHR30538">
    <property type="entry name" value="LYSINE 2,3-AMINOMUTASE-RELATED"/>
    <property type="match status" value="1"/>
</dbReference>
<keyword evidence="4" id="KW-0004">4Fe-4S</keyword>
<sequence>MPVAGSLSRIFPFLSGEEKEAFRQVTPIYPFSTTDYYLDLALRSKAVRKMLFPSLEEIDPVLQSFGEDDPLREEEHKKTSYLTHRYPDRVLVVVTNYCPVLCRFCMRKRNWLKPRFFITEEEIENVLRYVSANETVRDVLISGGDPFYLELERLEYLISSLEKIPHVEIVRIGTRSPVTDPEWVLKSDICEVLKETSKVWVNVHYNHPDEITELSTSAVRELQKCGIPINNQTVLLKGINDSADILENLFRKLQSIRVRPYYLFRCDPVKGVLHFSTPISKGIEIIRTLFRRISPLAIPYYAVDVPGGLGKVPLMPERYRKEGDKFVLETFNGRKVIMEDEFPPKGE</sequence>
<dbReference type="Pfam" id="PF04055">
    <property type="entry name" value="Radical_SAM"/>
    <property type="match status" value="1"/>
</dbReference>
<dbReference type="Proteomes" id="UP001157911">
    <property type="component" value="Unassembled WGS sequence"/>
</dbReference>
<accession>A0ABY1NDF3</accession>
<evidence type="ECO:0000256" key="2">
    <source>
        <dbReference type="ARBA" id="ARBA00001966"/>
    </source>
</evidence>
<dbReference type="InterPro" id="IPR013785">
    <property type="entry name" value="Aldolase_TIM"/>
</dbReference>
<dbReference type="RefSeq" id="WP_283399913.1">
    <property type="nucleotide sequence ID" value="NZ_FXUB01000001.1"/>
</dbReference>
<dbReference type="SFLD" id="SFLDG01070">
    <property type="entry name" value="PLP-dependent"/>
    <property type="match status" value="1"/>
</dbReference>
<keyword evidence="6" id="KW-0479">Metal-binding</keyword>
<evidence type="ECO:0000256" key="1">
    <source>
        <dbReference type="ARBA" id="ARBA00001933"/>
    </source>
</evidence>
<dbReference type="SUPFAM" id="SSF102114">
    <property type="entry name" value="Radical SAM enzymes"/>
    <property type="match status" value="1"/>
</dbReference>
<evidence type="ECO:0000256" key="10">
    <source>
        <dbReference type="ARBA" id="ARBA00023235"/>
    </source>
</evidence>
<evidence type="ECO:0000313" key="12">
    <source>
        <dbReference type="EMBL" id="SMP06766.1"/>
    </source>
</evidence>
<proteinExistence type="inferred from homology"/>
<keyword evidence="5" id="KW-0949">S-adenosyl-L-methionine</keyword>
<dbReference type="PANTHER" id="PTHR30538:SF1">
    <property type="entry name" value="L-LYSINE 2,3-AMINOMUTASE"/>
    <property type="match status" value="1"/>
</dbReference>
<keyword evidence="13" id="KW-1185">Reference proteome</keyword>
<dbReference type="PROSITE" id="PS51918">
    <property type="entry name" value="RADICAL_SAM"/>
    <property type="match status" value="1"/>
</dbReference>
<dbReference type="NCBIfam" id="TIGR00238">
    <property type="entry name" value="KamA family radical SAM protein"/>
    <property type="match status" value="1"/>
</dbReference>
<dbReference type="PIRSF" id="PIRSF004911">
    <property type="entry name" value="DUF160"/>
    <property type="match status" value="1"/>
</dbReference>
<comment type="cofactor">
    <cofactor evidence="2">
        <name>[4Fe-4S] cluster</name>
        <dbReference type="ChEBI" id="CHEBI:49883"/>
    </cofactor>
</comment>
<keyword evidence="7" id="KW-0663">Pyridoxal phosphate</keyword>
<dbReference type="EMBL" id="FXUB01000001">
    <property type="protein sequence ID" value="SMP06766.1"/>
    <property type="molecule type" value="Genomic_DNA"/>
</dbReference>
<evidence type="ECO:0000259" key="11">
    <source>
        <dbReference type="PROSITE" id="PS51918"/>
    </source>
</evidence>
<evidence type="ECO:0000256" key="7">
    <source>
        <dbReference type="ARBA" id="ARBA00022898"/>
    </source>
</evidence>
<protein>
    <submittedName>
        <fullName evidence="12">Lysine 2,3-aminomutase</fullName>
    </submittedName>
</protein>
<dbReference type="Gene3D" id="3.20.20.70">
    <property type="entry name" value="Aldolase class I"/>
    <property type="match status" value="1"/>
</dbReference>
<evidence type="ECO:0000313" key="13">
    <source>
        <dbReference type="Proteomes" id="UP001157911"/>
    </source>
</evidence>
<dbReference type="CDD" id="cd01335">
    <property type="entry name" value="Radical_SAM"/>
    <property type="match status" value="1"/>
</dbReference>
<evidence type="ECO:0000256" key="9">
    <source>
        <dbReference type="ARBA" id="ARBA00023014"/>
    </source>
</evidence>
<feature type="domain" description="Radical SAM core" evidence="11">
    <location>
        <begin position="84"/>
        <end position="296"/>
    </location>
</feature>
<organism evidence="12 13">
    <name type="scientific">Desulfurobacterium pacificum</name>
    <dbReference type="NCBI Taxonomy" id="240166"/>
    <lineage>
        <taxon>Bacteria</taxon>
        <taxon>Pseudomonadati</taxon>
        <taxon>Aquificota</taxon>
        <taxon>Aquificia</taxon>
        <taxon>Desulfurobacteriales</taxon>
        <taxon>Desulfurobacteriaceae</taxon>
        <taxon>Desulfurobacterium</taxon>
    </lineage>
</organism>
<dbReference type="InterPro" id="IPR003739">
    <property type="entry name" value="Lys_aminomutase/Glu_NH3_mut"/>
</dbReference>
<comment type="similarity">
    <text evidence="3">Belongs to the radical SAM superfamily. KamA family.</text>
</comment>
<evidence type="ECO:0000256" key="6">
    <source>
        <dbReference type="ARBA" id="ARBA00022723"/>
    </source>
</evidence>
<dbReference type="InterPro" id="IPR058240">
    <property type="entry name" value="rSAM_sf"/>
</dbReference>
<evidence type="ECO:0000256" key="3">
    <source>
        <dbReference type="ARBA" id="ARBA00008703"/>
    </source>
</evidence>
<comment type="caution">
    <text evidence="12">The sequence shown here is derived from an EMBL/GenBank/DDBJ whole genome shotgun (WGS) entry which is preliminary data.</text>
</comment>
<keyword evidence="9" id="KW-0411">Iron-sulfur</keyword>